<evidence type="ECO:0000313" key="1">
    <source>
        <dbReference type="EMBL" id="JAP15568.1"/>
    </source>
</evidence>
<accession>A0A0V0H6X0</accession>
<name>A0A0V0H6X0_SOLCH</name>
<reference evidence="1" key="1">
    <citation type="submission" date="2015-12" db="EMBL/GenBank/DDBJ databases">
        <title>Gene expression during late stages of embryo sac development: a critical building block for successful pollen-pistil interactions.</title>
        <authorList>
            <person name="Liu Y."/>
            <person name="Joly V."/>
            <person name="Sabar M."/>
            <person name="Matton D.P."/>
        </authorList>
    </citation>
    <scope>NUCLEOTIDE SEQUENCE</scope>
</reference>
<protein>
    <submittedName>
        <fullName evidence="1">Putative ovule protein</fullName>
    </submittedName>
</protein>
<organism evidence="1">
    <name type="scientific">Solanum chacoense</name>
    <name type="common">Chaco potato</name>
    <dbReference type="NCBI Taxonomy" id="4108"/>
    <lineage>
        <taxon>Eukaryota</taxon>
        <taxon>Viridiplantae</taxon>
        <taxon>Streptophyta</taxon>
        <taxon>Embryophyta</taxon>
        <taxon>Tracheophyta</taxon>
        <taxon>Spermatophyta</taxon>
        <taxon>Magnoliopsida</taxon>
        <taxon>eudicotyledons</taxon>
        <taxon>Gunneridae</taxon>
        <taxon>Pentapetalae</taxon>
        <taxon>asterids</taxon>
        <taxon>lamiids</taxon>
        <taxon>Solanales</taxon>
        <taxon>Solanaceae</taxon>
        <taxon>Solanoideae</taxon>
        <taxon>Solaneae</taxon>
        <taxon>Solanum</taxon>
    </lineage>
</organism>
<sequence>MPRCLSSKRNSPLAHLIVSNHSCHNKQSNYLKKTCLKYNVTPHLNKSYSNRLQFCNAKISIIPKS</sequence>
<proteinExistence type="predicted"/>
<dbReference type="EMBL" id="GEDG01024985">
    <property type="protein sequence ID" value="JAP15568.1"/>
    <property type="molecule type" value="Transcribed_RNA"/>
</dbReference>
<dbReference type="AlphaFoldDB" id="A0A0V0H6X0"/>